<dbReference type="Pfam" id="PF02541">
    <property type="entry name" value="Ppx-GppA"/>
    <property type="match status" value="1"/>
</dbReference>
<dbReference type="GeneID" id="69510041"/>
<dbReference type="CDD" id="cd24054">
    <property type="entry name" value="ASKHA_NBD_AaPPX-GppA_MtPPX2-like"/>
    <property type="match status" value="1"/>
</dbReference>
<dbReference type="Gene3D" id="3.30.420.40">
    <property type="match status" value="1"/>
</dbReference>
<dbReference type="SUPFAM" id="SSF53067">
    <property type="entry name" value="Actin-like ATPase domain"/>
    <property type="match status" value="2"/>
</dbReference>
<dbReference type="InterPro" id="IPR003695">
    <property type="entry name" value="Ppx_GppA_N"/>
</dbReference>
<dbReference type="EMBL" id="PPTX01000022">
    <property type="protein sequence ID" value="RDB76267.1"/>
    <property type="molecule type" value="Genomic_DNA"/>
</dbReference>
<dbReference type="EMBL" id="WPOM01000037">
    <property type="protein sequence ID" value="MVN34100.1"/>
    <property type="molecule type" value="Genomic_DNA"/>
</dbReference>
<evidence type="ECO:0000259" key="1">
    <source>
        <dbReference type="Pfam" id="PF02541"/>
    </source>
</evidence>
<reference evidence="7 8" key="1">
    <citation type="journal article" date="2018" name="Elife">
        <title>Discovery and characterization of a prevalent human gut bacterial enzyme sufficient for the inactivation of a family of plant toxins.</title>
        <authorList>
            <person name="Koppel N."/>
            <person name="Bisanz J.E."/>
            <person name="Pandelia M.E."/>
            <person name="Turnbaugh P.J."/>
            <person name="Balskus E.P."/>
        </authorList>
    </citation>
    <scope>NUCLEOTIDE SEQUENCE [LARGE SCALE GENOMIC DNA]</scope>
    <source>
        <strain evidence="6 9">16A</strain>
        <strain evidence="5 8">FAA1-1-60AUCSF</strain>
        <strain evidence="4 7">MR1 #12</strain>
        <strain evidence="3 10">W1 BHI 6</strain>
    </source>
</reference>
<dbReference type="Proteomes" id="UP000253857">
    <property type="component" value="Unassembled WGS sequence"/>
</dbReference>
<evidence type="ECO:0000313" key="10">
    <source>
        <dbReference type="Proteomes" id="UP000253970"/>
    </source>
</evidence>
<dbReference type="Gene3D" id="3.30.420.150">
    <property type="entry name" value="Exopolyphosphatase. Domain 2"/>
    <property type="match status" value="1"/>
</dbReference>
<dbReference type="Proteomes" id="UP000253970">
    <property type="component" value="Unassembled WGS sequence"/>
</dbReference>
<dbReference type="PANTHER" id="PTHR30005">
    <property type="entry name" value="EXOPOLYPHOSPHATASE"/>
    <property type="match status" value="1"/>
</dbReference>
<sequence>MSAIAEPESTESGFQAGRYAAIDIGTVTCRMLVADVDEAGRLHELDREYTITNLGEGVDATGVLKPAAMQRVADAVARFLDVLRGFATPEHPAITTRAMATSAARDARNADEFEALMAGLGVTLSVIPGEREAALSFAGASCDFRGERLLVVDIGGGSTEVIAGRAGSRPDRSHSFNIGCRRVTEKFFAADPPGAGELERARAWVEEGMRPYFDELRGAGFAPERLVAVAGTATTVVSIHERMEVYDTSRVHKAVITRPMLDGVADQLERVPLAQRERIVGLDPGRAPVIVAGMVILQTVLDLAGVDSFTVSESDILHGIILDEAAR</sequence>
<dbReference type="InterPro" id="IPR050273">
    <property type="entry name" value="GppA/Ppx_hydrolase"/>
</dbReference>
<protein>
    <submittedName>
        <fullName evidence="4">Ppx/GppA family phosphatase</fullName>
    </submittedName>
</protein>
<feature type="domain" description="Ppx/GppA phosphatase N-terminal" evidence="1">
    <location>
        <begin position="33"/>
        <end position="325"/>
    </location>
</feature>
<dbReference type="PANTHER" id="PTHR30005:SF13">
    <property type="entry name" value="EXOPOLYPHOSPHATASE 2"/>
    <property type="match status" value="1"/>
</dbReference>
<dbReference type="GO" id="GO:0016462">
    <property type="term" value="F:pyrophosphatase activity"/>
    <property type="evidence" value="ECO:0007669"/>
    <property type="project" value="TreeGrafter"/>
</dbReference>
<dbReference type="OMA" id="IGCVRMT"/>
<dbReference type="Proteomes" id="UP000253915">
    <property type="component" value="Unassembled WGS sequence"/>
</dbReference>
<evidence type="ECO:0000313" key="3">
    <source>
        <dbReference type="EMBL" id="RDB70620.1"/>
    </source>
</evidence>
<comment type="caution">
    <text evidence="4">The sequence shown here is derived from an EMBL/GenBank/DDBJ whole genome shotgun (WGS) entry which is preliminary data.</text>
</comment>
<evidence type="ECO:0000313" key="6">
    <source>
        <dbReference type="EMBL" id="RDC36756.1"/>
    </source>
</evidence>
<dbReference type="EMBL" id="PPTY01000042">
    <property type="protein sequence ID" value="RDB81728.1"/>
    <property type="molecule type" value="Genomic_DNA"/>
</dbReference>
<evidence type="ECO:0000313" key="2">
    <source>
        <dbReference type="EMBL" id="MVN34100.1"/>
    </source>
</evidence>
<dbReference type="EMBL" id="PPTU01000009">
    <property type="protein sequence ID" value="RDB70620.1"/>
    <property type="molecule type" value="Genomic_DNA"/>
</dbReference>
<dbReference type="AlphaFoldDB" id="A0A369MN18"/>
<evidence type="ECO:0000313" key="5">
    <source>
        <dbReference type="EMBL" id="RDB81728.1"/>
    </source>
</evidence>
<evidence type="ECO:0000313" key="4">
    <source>
        <dbReference type="EMBL" id="RDB76267.1"/>
    </source>
</evidence>
<gene>
    <name evidence="6" type="ORF">C1853_11320</name>
    <name evidence="5" type="ORF">C1871_14375</name>
    <name evidence="4" type="ORF">C1872_12545</name>
    <name evidence="3" type="ORF">C1875_07610</name>
    <name evidence="2" type="ORF">GO726_13135</name>
</gene>
<name>A0A369MN18_EGGLN</name>
<organism evidence="4 7">
    <name type="scientific">Eggerthella lenta</name>
    <name type="common">Eubacterium lentum</name>
    <dbReference type="NCBI Taxonomy" id="84112"/>
    <lineage>
        <taxon>Bacteria</taxon>
        <taxon>Bacillati</taxon>
        <taxon>Actinomycetota</taxon>
        <taxon>Coriobacteriia</taxon>
        <taxon>Eggerthellales</taxon>
        <taxon>Eggerthellaceae</taxon>
        <taxon>Eggerthella</taxon>
    </lineage>
</organism>
<evidence type="ECO:0000313" key="9">
    <source>
        <dbReference type="Proteomes" id="UP000253915"/>
    </source>
</evidence>
<dbReference type="InterPro" id="IPR043129">
    <property type="entry name" value="ATPase_NBD"/>
</dbReference>
<reference evidence="2 11" key="2">
    <citation type="submission" date="2019-11" db="EMBL/GenBank/DDBJ databases">
        <title>Whole genome shotgun sequencing (WGS) data from Adlercreutzia equolifaciens ResAG-91, Eggerthella lenta MRI-F36, MRI-F37, MRI-F40, ResAG-49, ResAG-88, ResAG-121, ResAG-145, and Gordonibacter sp. ResAG-5, ResAG-26, ResAG-43, ResAG-50, ResAG-59.</title>
        <authorList>
            <person name="Stoll D.A."/>
            <person name="Danylec N."/>
            <person name="Franz C.M.A.P."/>
            <person name="Huch M."/>
        </authorList>
    </citation>
    <scope>NUCLEOTIDE SEQUENCE [LARGE SCALE GENOMIC DNA]</scope>
    <source>
        <strain evidence="2 11">ResAG-88</strain>
    </source>
</reference>
<evidence type="ECO:0000313" key="7">
    <source>
        <dbReference type="Proteomes" id="UP000253752"/>
    </source>
</evidence>
<accession>A0A369MN18</accession>
<evidence type="ECO:0000313" key="11">
    <source>
        <dbReference type="Proteomes" id="UP000436429"/>
    </source>
</evidence>
<dbReference type="EMBL" id="PPUQ01000016">
    <property type="protein sequence ID" value="RDC36756.1"/>
    <property type="molecule type" value="Genomic_DNA"/>
</dbReference>
<evidence type="ECO:0000313" key="8">
    <source>
        <dbReference type="Proteomes" id="UP000253857"/>
    </source>
</evidence>
<dbReference type="Proteomes" id="UP000253752">
    <property type="component" value="Unassembled WGS sequence"/>
</dbReference>
<dbReference type="RefSeq" id="WP_009306185.1">
    <property type="nucleotide sequence ID" value="NZ_AP025575.1"/>
</dbReference>
<dbReference type="Proteomes" id="UP000436429">
    <property type="component" value="Unassembled WGS sequence"/>
</dbReference>
<proteinExistence type="predicted"/>